<dbReference type="EMBL" id="WVBC01000030">
    <property type="protein sequence ID" value="NKT78919.1"/>
    <property type="molecule type" value="Genomic_DNA"/>
</dbReference>
<dbReference type="GO" id="GO:0016758">
    <property type="term" value="F:hexosyltransferase activity"/>
    <property type="evidence" value="ECO:0007669"/>
    <property type="project" value="InterPro"/>
</dbReference>
<evidence type="ECO:0000256" key="5">
    <source>
        <dbReference type="ARBA" id="ARBA00022989"/>
    </source>
</evidence>
<evidence type="ECO:0000256" key="6">
    <source>
        <dbReference type="ARBA" id="ARBA00023136"/>
    </source>
</evidence>
<feature type="transmembrane region" description="Helical" evidence="8">
    <location>
        <begin position="270"/>
        <end position="289"/>
    </location>
</feature>
<feature type="transmembrane region" description="Helical" evidence="8">
    <location>
        <begin position="298"/>
        <end position="319"/>
    </location>
</feature>
<comment type="caution">
    <text evidence="9">The sequence shown here is derived from an EMBL/GenBank/DDBJ whole genome shotgun (WGS) entry which is preliminary data.</text>
</comment>
<evidence type="ECO:0000313" key="10">
    <source>
        <dbReference type="EMBL" id="NKT78919.1"/>
    </source>
</evidence>
<evidence type="ECO:0000256" key="8">
    <source>
        <dbReference type="SAM" id="Phobius"/>
    </source>
</evidence>
<keyword evidence="6 8" id="KW-0472">Membrane</keyword>
<feature type="transmembrane region" description="Helical" evidence="8">
    <location>
        <begin position="209"/>
        <end position="227"/>
    </location>
</feature>
<dbReference type="GO" id="GO:0005886">
    <property type="term" value="C:plasma membrane"/>
    <property type="evidence" value="ECO:0007669"/>
    <property type="project" value="UniProtKB-SubCell"/>
</dbReference>
<evidence type="ECO:0000313" key="12">
    <source>
        <dbReference type="Proteomes" id="UP000808906"/>
    </source>
</evidence>
<dbReference type="Pfam" id="PF09594">
    <property type="entry name" value="GT87"/>
    <property type="match status" value="1"/>
</dbReference>
<feature type="transmembrane region" description="Helical" evidence="8">
    <location>
        <begin position="339"/>
        <end position="358"/>
    </location>
</feature>
<comment type="similarity">
    <text evidence="7">Belongs to the glycosyltransferase 87 family.</text>
</comment>
<evidence type="ECO:0000313" key="9">
    <source>
        <dbReference type="EMBL" id="MBM4565971.1"/>
    </source>
</evidence>
<reference evidence="10" key="2">
    <citation type="journal article" date="2020" name="Environ. Microbiol.">
        <title>The novel and transferable erm(51) gene confers Macrolides, Lincosamides, and Streptogramins B (MLSB) resistance to clonal Rhodococcus equi in the environment.</title>
        <authorList>
            <person name="Huber L."/>
            <person name="Giguere S."/>
            <person name="Slovis N.M."/>
            <person name="Alvarez-Narvaez S."/>
            <person name="Hart K.A."/>
            <person name="Greiter M."/>
            <person name="Morris E.R.A."/>
            <person name="Cohen N.D."/>
        </authorList>
    </citation>
    <scope>NUCLEOTIDE SEQUENCE</scope>
    <source>
        <strain evidence="10">Lh_116_1</strain>
        <strain evidence="11">Lh_16_1</strain>
    </source>
</reference>
<dbReference type="Proteomes" id="UP000808906">
    <property type="component" value="Unassembled WGS sequence"/>
</dbReference>
<feature type="transmembrane region" description="Helical" evidence="8">
    <location>
        <begin position="103"/>
        <end position="124"/>
    </location>
</feature>
<evidence type="ECO:0000256" key="7">
    <source>
        <dbReference type="ARBA" id="ARBA00024033"/>
    </source>
</evidence>
<feature type="transmembrane region" description="Helical" evidence="8">
    <location>
        <begin position="20"/>
        <end position="41"/>
    </location>
</feature>
<feature type="transmembrane region" description="Helical" evidence="8">
    <location>
        <begin position="183"/>
        <end position="202"/>
    </location>
</feature>
<protein>
    <submittedName>
        <fullName evidence="9">DUF2029 domain-containing protein</fullName>
    </submittedName>
</protein>
<evidence type="ECO:0000256" key="3">
    <source>
        <dbReference type="ARBA" id="ARBA00022679"/>
    </source>
</evidence>
<keyword evidence="4 8" id="KW-0812">Transmembrane</keyword>
<feature type="transmembrane region" description="Helical" evidence="8">
    <location>
        <begin position="130"/>
        <end position="146"/>
    </location>
</feature>
<evidence type="ECO:0000313" key="11">
    <source>
        <dbReference type="EMBL" id="NKW41629.1"/>
    </source>
</evidence>
<feature type="transmembrane region" description="Helical" evidence="8">
    <location>
        <begin position="153"/>
        <end position="171"/>
    </location>
</feature>
<feature type="transmembrane region" description="Helical" evidence="8">
    <location>
        <begin position="74"/>
        <end position="96"/>
    </location>
</feature>
<dbReference type="Proteomes" id="UP000603463">
    <property type="component" value="Unassembled WGS sequence"/>
</dbReference>
<proteinExistence type="inferred from homology"/>
<organism evidence="9 12">
    <name type="scientific">Rhodococcus hoagii</name>
    <name type="common">Corynebacterium equii</name>
    <dbReference type="NCBI Taxonomy" id="43767"/>
    <lineage>
        <taxon>Bacteria</taxon>
        <taxon>Bacillati</taxon>
        <taxon>Actinomycetota</taxon>
        <taxon>Actinomycetes</taxon>
        <taxon>Mycobacteriales</taxon>
        <taxon>Nocardiaceae</taxon>
        <taxon>Prescottella</taxon>
    </lineage>
</organism>
<evidence type="ECO:0000256" key="1">
    <source>
        <dbReference type="ARBA" id="ARBA00004651"/>
    </source>
</evidence>
<dbReference type="InterPro" id="IPR018584">
    <property type="entry name" value="GT87"/>
</dbReference>
<feature type="transmembrane region" description="Helical" evidence="8">
    <location>
        <begin position="379"/>
        <end position="400"/>
    </location>
</feature>
<keyword evidence="2" id="KW-1003">Cell membrane</keyword>
<dbReference type="EMBL" id="WVDC01000001">
    <property type="protein sequence ID" value="NKW41629.1"/>
    <property type="molecule type" value="Genomic_DNA"/>
</dbReference>
<gene>
    <name evidence="9" type="ORF">GS441_11170</name>
    <name evidence="10" type="ORF">GS882_12480</name>
    <name evidence="11" type="ORF">GS947_08330</name>
</gene>
<name>A0A9Q2URN5_RHOHA</name>
<evidence type="ECO:0000256" key="2">
    <source>
        <dbReference type="ARBA" id="ARBA00022475"/>
    </source>
</evidence>
<dbReference type="Proteomes" id="UP000608063">
    <property type="component" value="Unassembled WGS sequence"/>
</dbReference>
<accession>A0A9Q2URN5</accession>
<comment type="subcellular location">
    <subcellularLocation>
        <location evidence="1">Cell membrane</location>
        <topology evidence="1">Multi-pass membrane protein</topology>
    </subcellularLocation>
</comment>
<keyword evidence="3" id="KW-0808">Transferase</keyword>
<reference evidence="9" key="1">
    <citation type="submission" date="2019-11" db="EMBL/GenBank/DDBJ databases">
        <title>Spread of Macrolides and rifampicin resistant Rhodococcus equi in clinical isolates in the USA.</title>
        <authorList>
            <person name="Alvarez-Narvaez S."/>
            <person name="Huber L."/>
            <person name="Cohen N.D."/>
            <person name="Slovis N."/>
            <person name="Greiter M."/>
            <person name="Giguere S."/>
            <person name="Hart K."/>
        </authorList>
    </citation>
    <scope>NUCLEOTIDE SEQUENCE</scope>
    <source>
        <strain evidence="9">Lh_17</strain>
    </source>
</reference>
<sequence>MLRNILVRGREMPRRTGTSVILALWAVTSVVLLFTTVSPWMPKIGLFAGGADLDVYRDGARHVMADLPLYTEPVIHGLLYTYTPFSTLMFLPFGLLPGGVDKYLWMAANVALLVAIVALCWRMLGYRITSYVVGMSALLAASCTFLEPVRTTLFYGQINLVLMALVLWDASRGDASRLKGIGVGVAAGIKLTPAYFVLYYLVLRKWRAAVVAVGTGAATVAVSWLILPDDSLQYWTETFFESTRIAEDSHPSNQSIRGVIAHLGGDPAPVALWLALAGCAVVVSMWIVVRLHRKNEALLAVTVAGLTAAAVSPFSWSHHWVWFVPLLVYIVHRATTNRWWWLAAAVVYLAAGAWPYRWEEDNVVVGLFLFPPWWTITDVLMNIYLLVYVAVLAAAAVIAFRGTPGPALEKPAPVRAPEPV</sequence>
<keyword evidence="5 8" id="KW-1133">Transmembrane helix</keyword>
<dbReference type="EMBL" id="WUXR01000005">
    <property type="protein sequence ID" value="MBM4565971.1"/>
    <property type="molecule type" value="Genomic_DNA"/>
</dbReference>
<evidence type="ECO:0000256" key="4">
    <source>
        <dbReference type="ARBA" id="ARBA00022692"/>
    </source>
</evidence>
<dbReference type="AlphaFoldDB" id="A0A9Q2URN5"/>